<dbReference type="VEuPathDB" id="TriTrypDB:TCDM_08754"/>
<keyword evidence="2" id="KW-0472">Membrane</keyword>
<dbReference type="AlphaFoldDB" id="V5B748"/>
<evidence type="ECO:0000256" key="1">
    <source>
        <dbReference type="SAM" id="MobiDB-lite"/>
    </source>
</evidence>
<keyword evidence="2" id="KW-0812">Transmembrane</keyword>
<sequence>MHTRRERSVVSAPLTEGTHTQEEAQRTQQHNSKVTMKRRDPRTPRGLLVHGKCSQYPSQKQFSCHRPSFIFSANNFMQVWEQQLQQRHAYVKIRSKRWELVWETAVVLSLSAVVAVHFSLLVNDVVVNSYGCLTRSDEERQLFS</sequence>
<feature type="transmembrane region" description="Helical" evidence="2">
    <location>
        <begin position="100"/>
        <end position="120"/>
    </location>
</feature>
<organism evidence="3 4">
    <name type="scientific">Trypanosoma cruzi Dm28c</name>
    <dbReference type="NCBI Taxonomy" id="1416333"/>
    <lineage>
        <taxon>Eukaryota</taxon>
        <taxon>Discoba</taxon>
        <taxon>Euglenozoa</taxon>
        <taxon>Kinetoplastea</taxon>
        <taxon>Metakinetoplastina</taxon>
        <taxon>Trypanosomatida</taxon>
        <taxon>Trypanosomatidae</taxon>
        <taxon>Trypanosoma</taxon>
        <taxon>Schizotrypanum</taxon>
    </lineage>
</organism>
<evidence type="ECO:0000313" key="3">
    <source>
        <dbReference type="EMBL" id="ESS63454.1"/>
    </source>
</evidence>
<keyword evidence="2" id="KW-1133">Transmembrane helix</keyword>
<dbReference type="EMBL" id="AYLP01000127">
    <property type="protein sequence ID" value="ESS63454.1"/>
    <property type="molecule type" value="Genomic_DNA"/>
</dbReference>
<name>V5B748_TRYCR</name>
<protein>
    <submittedName>
        <fullName evidence="3">Uncharacterized protein</fullName>
    </submittedName>
</protein>
<accession>V5B748</accession>
<evidence type="ECO:0000256" key="2">
    <source>
        <dbReference type="SAM" id="Phobius"/>
    </source>
</evidence>
<proteinExistence type="predicted"/>
<reference evidence="3 4" key="1">
    <citation type="journal article" date="2014" name="Genome Announc.">
        <title>Trypanosoma cruzi Clone Dm28c Draft Genome Sequence.</title>
        <authorList>
            <person name="Grisard E.C."/>
            <person name="Teixeira S.M."/>
            <person name="de Almeida L.G."/>
            <person name="Stoco P.H."/>
            <person name="Gerber A.L."/>
            <person name="Talavera-Lopez C."/>
            <person name="Lima O.C."/>
            <person name="Andersson B."/>
            <person name="de Vasconcelos A.T."/>
        </authorList>
    </citation>
    <scope>NUCLEOTIDE SEQUENCE [LARGE SCALE GENOMIC DNA]</scope>
    <source>
        <strain evidence="3 4">Dm28c</strain>
    </source>
</reference>
<feature type="region of interest" description="Disordered" evidence="1">
    <location>
        <begin position="1"/>
        <end position="50"/>
    </location>
</feature>
<comment type="caution">
    <text evidence="3">The sequence shown here is derived from an EMBL/GenBank/DDBJ whole genome shotgun (WGS) entry which is preliminary data.</text>
</comment>
<gene>
    <name evidence="3" type="ORF">TCDM_08754</name>
</gene>
<evidence type="ECO:0000313" key="4">
    <source>
        <dbReference type="Proteomes" id="UP000017861"/>
    </source>
</evidence>
<dbReference type="Proteomes" id="UP000017861">
    <property type="component" value="Unassembled WGS sequence"/>
</dbReference>